<gene>
    <name evidence="1" type="ORF">METZ01_LOCUS410597</name>
</gene>
<evidence type="ECO:0000313" key="1">
    <source>
        <dbReference type="EMBL" id="SVD57743.1"/>
    </source>
</evidence>
<dbReference type="EMBL" id="UINC01159574">
    <property type="protein sequence ID" value="SVD57743.1"/>
    <property type="molecule type" value="Genomic_DNA"/>
</dbReference>
<accession>A0A382WG34</accession>
<reference evidence="1" key="1">
    <citation type="submission" date="2018-05" db="EMBL/GenBank/DDBJ databases">
        <authorList>
            <person name="Lanie J.A."/>
            <person name="Ng W.-L."/>
            <person name="Kazmierczak K.M."/>
            <person name="Andrzejewski T.M."/>
            <person name="Davidsen T.M."/>
            <person name="Wayne K.J."/>
            <person name="Tettelin H."/>
            <person name="Glass J.I."/>
            <person name="Rusch D."/>
            <person name="Podicherti R."/>
            <person name="Tsui H.-C.T."/>
            <person name="Winkler M.E."/>
        </authorList>
    </citation>
    <scope>NUCLEOTIDE SEQUENCE</scope>
</reference>
<dbReference type="AlphaFoldDB" id="A0A382WG34"/>
<sequence length="79" mass="8714">MINGTQPSQELLEKNLLLTQEDWMNILADWSGSQKDTECGIRIRIPTDAGSVTLSSSSNSCELSLYLKMVIPRGTAQNN</sequence>
<organism evidence="1">
    <name type="scientific">marine metagenome</name>
    <dbReference type="NCBI Taxonomy" id="408172"/>
    <lineage>
        <taxon>unclassified sequences</taxon>
        <taxon>metagenomes</taxon>
        <taxon>ecological metagenomes</taxon>
    </lineage>
</organism>
<name>A0A382WG34_9ZZZZ</name>
<protein>
    <submittedName>
        <fullName evidence="1">Uncharacterized protein</fullName>
    </submittedName>
</protein>
<proteinExistence type="predicted"/>